<reference evidence="2 3" key="1">
    <citation type="journal article" date="2013" name="Genome Biol.">
        <title>Draft genome of the mountain pine beetle, Dendroctonus ponderosae Hopkins, a major forest pest.</title>
        <authorList>
            <person name="Keeling C.I."/>
            <person name="Yuen M.M."/>
            <person name="Liao N.Y."/>
            <person name="Docking T.R."/>
            <person name="Chan S.K."/>
            <person name="Taylor G.A."/>
            <person name="Palmquist D.L."/>
            <person name="Jackman S.D."/>
            <person name="Nguyen A."/>
            <person name="Li M."/>
            <person name="Henderson H."/>
            <person name="Janes J.K."/>
            <person name="Zhao Y."/>
            <person name="Pandoh P."/>
            <person name="Moore R."/>
            <person name="Sperling F.A."/>
            <person name="Huber D.P."/>
            <person name="Birol I."/>
            <person name="Jones S.J."/>
            <person name="Bohlmann J."/>
        </authorList>
    </citation>
    <scope>NUCLEOTIDE SEQUENCE</scope>
</reference>
<accession>U4UH77</accession>
<dbReference type="InterPro" id="IPR000477">
    <property type="entry name" value="RT_dom"/>
</dbReference>
<dbReference type="PROSITE" id="PS50878">
    <property type="entry name" value="RT_POL"/>
    <property type="match status" value="1"/>
</dbReference>
<dbReference type="EMBL" id="KB632299">
    <property type="protein sequence ID" value="ERL91723.1"/>
    <property type="molecule type" value="Genomic_DNA"/>
</dbReference>
<evidence type="ECO:0000313" key="2">
    <source>
        <dbReference type="EMBL" id="ERL91723.1"/>
    </source>
</evidence>
<proteinExistence type="predicted"/>
<dbReference type="AlphaFoldDB" id="U4UH77"/>
<organism evidence="2 3">
    <name type="scientific">Dendroctonus ponderosae</name>
    <name type="common">Mountain pine beetle</name>
    <dbReference type="NCBI Taxonomy" id="77166"/>
    <lineage>
        <taxon>Eukaryota</taxon>
        <taxon>Metazoa</taxon>
        <taxon>Ecdysozoa</taxon>
        <taxon>Arthropoda</taxon>
        <taxon>Hexapoda</taxon>
        <taxon>Insecta</taxon>
        <taxon>Pterygota</taxon>
        <taxon>Neoptera</taxon>
        <taxon>Endopterygota</taxon>
        <taxon>Coleoptera</taxon>
        <taxon>Polyphaga</taxon>
        <taxon>Cucujiformia</taxon>
        <taxon>Curculionidae</taxon>
        <taxon>Scolytinae</taxon>
        <taxon>Dendroctonus</taxon>
    </lineage>
</organism>
<protein>
    <recommendedName>
        <fullName evidence="1">Reverse transcriptase domain-containing protein</fullName>
    </recommendedName>
</protein>
<evidence type="ECO:0000259" key="1">
    <source>
        <dbReference type="PROSITE" id="PS50878"/>
    </source>
</evidence>
<sequence length="78" mass="8747">MQVARLVEDAKLALQGKPPQGLFFILLDIEKAFDKVWHERLISKLDSFCKLPIALCSLLQAFNNVLSSPRIAEALVPQ</sequence>
<name>U4UH77_DENPD</name>
<evidence type="ECO:0000313" key="3">
    <source>
        <dbReference type="Proteomes" id="UP000030742"/>
    </source>
</evidence>
<gene>
    <name evidence="2" type="ORF">D910_09050</name>
</gene>
<feature type="domain" description="Reverse transcriptase" evidence="1">
    <location>
        <begin position="1"/>
        <end position="78"/>
    </location>
</feature>
<dbReference type="Proteomes" id="UP000030742">
    <property type="component" value="Unassembled WGS sequence"/>
</dbReference>